<dbReference type="GO" id="GO:0031222">
    <property type="term" value="P:arabinan catabolic process"/>
    <property type="evidence" value="ECO:0007669"/>
    <property type="project" value="TreeGrafter"/>
</dbReference>
<feature type="domain" description="Fibronectin type III-like" evidence="7">
    <location>
        <begin position="743"/>
        <end position="813"/>
    </location>
</feature>
<protein>
    <recommendedName>
        <fullName evidence="7">Fibronectin type III-like domain-containing protein</fullName>
    </recommendedName>
</protein>
<reference evidence="8" key="1">
    <citation type="journal article" date="2023" name="Plant J.">
        <title>The genome of the king protea, Protea cynaroides.</title>
        <authorList>
            <person name="Chang J."/>
            <person name="Duong T.A."/>
            <person name="Schoeman C."/>
            <person name="Ma X."/>
            <person name="Roodt D."/>
            <person name="Barker N."/>
            <person name="Li Z."/>
            <person name="Van de Peer Y."/>
            <person name="Mizrachi E."/>
        </authorList>
    </citation>
    <scope>NUCLEOTIDE SEQUENCE</scope>
    <source>
        <tissue evidence="8">Young leaves</tissue>
    </source>
</reference>
<name>A0A9Q0K7I5_9MAGN</name>
<evidence type="ECO:0000313" key="8">
    <source>
        <dbReference type="EMBL" id="KAJ4965319.1"/>
    </source>
</evidence>
<dbReference type="GO" id="GO:0005576">
    <property type="term" value="C:extracellular region"/>
    <property type="evidence" value="ECO:0007669"/>
    <property type="project" value="UniProtKB-SubCell"/>
</dbReference>
<dbReference type="Proteomes" id="UP001141806">
    <property type="component" value="Unassembled WGS sequence"/>
</dbReference>
<evidence type="ECO:0000259" key="7">
    <source>
        <dbReference type="SMART" id="SM01217"/>
    </source>
</evidence>
<keyword evidence="9" id="KW-1185">Reference proteome</keyword>
<organism evidence="8 9">
    <name type="scientific">Protea cynaroides</name>
    <dbReference type="NCBI Taxonomy" id="273540"/>
    <lineage>
        <taxon>Eukaryota</taxon>
        <taxon>Viridiplantae</taxon>
        <taxon>Streptophyta</taxon>
        <taxon>Embryophyta</taxon>
        <taxon>Tracheophyta</taxon>
        <taxon>Spermatophyta</taxon>
        <taxon>Magnoliopsida</taxon>
        <taxon>Proteales</taxon>
        <taxon>Proteaceae</taxon>
        <taxon>Protea</taxon>
    </lineage>
</organism>
<keyword evidence="4" id="KW-0378">Hydrolase</keyword>
<dbReference type="FunFam" id="3.20.20.300:FF:000004">
    <property type="entry name" value="probable beta-D-xylosidase 7"/>
    <property type="match status" value="1"/>
</dbReference>
<evidence type="ECO:0000256" key="5">
    <source>
        <dbReference type="ARBA" id="ARBA00023180"/>
    </source>
</evidence>
<dbReference type="GO" id="GO:0045493">
    <property type="term" value="P:xylan catabolic process"/>
    <property type="evidence" value="ECO:0007669"/>
    <property type="project" value="InterPro"/>
</dbReference>
<dbReference type="Gene3D" id="3.40.50.1700">
    <property type="entry name" value="Glycoside hydrolase family 3 C-terminal domain"/>
    <property type="match status" value="1"/>
</dbReference>
<gene>
    <name evidence="8" type="ORF">NE237_017168</name>
</gene>
<comment type="caution">
    <text evidence="8">The sequence shown here is derived from an EMBL/GenBank/DDBJ whole genome shotgun (WGS) entry which is preliminary data.</text>
</comment>
<accession>A0A9Q0K7I5</accession>
<dbReference type="EMBL" id="JAMYWD010000007">
    <property type="protein sequence ID" value="KAJ4965319.1"/>
    <property type="molecule type" value="Genomic_DNA"/>
</dbReference>
<evidence type="ECO:0000256" key="1">
    <source>
        <dbReference type="ARBA" id="ARBA00004613"/>
    </source>
</evidence>
<dbReference type="InterPro" id="IPR036962">
    <property type="entry name" value="Glyco_hydro_3_N_sf"/>
</dbReference>
<dbReference type="Gene3D" id="2.60.40.10">
    <property type="entry name" value="Immunoglobulins"/>
    <property type="match status" value="1"/>
</dbReference>
<dbReference type="InterPro" id="IPR001764">
    <property type="entry name" value="Glyco_hydro_3_N"/>
</dbReference>
<dbReference type="OrthoDB" id="47059at2759"/>
<proteinExistence type="predicted"/>
<evidence type="ECO:0000256" key="2">
    <source>
        <dbReference type="ARBA" id="ARBA00022525"/>
    </source>
</evidence>
<sequence>MFTYGDSSFFSNSDSATLHLLHFFFFFFFWTNDGYQNFSLTRPAELSLSQSTATHPHPEFPCNPPHHSSYAFCNTSLPISTRAQSLISLLTLGEKIQQLSNNVTPIWRLGIPAYEWWSESLHGIAANGPGVSFNGSVPSATSFPQVLLTAASFNRSLWFAIASAIAVEGRAMYNVGQAGLTFWAPNINIFRDPRWGRGQETPGEDPMVAAAYATEYVRGFQGENWDSGGSRGEAYGSGENMLKGSDGNLMLSACCKHFTAYDLENWGEFRPYNFNAVITQQDLEETYQPPFRSCIQEGRASCLMCSYNSVNGVPSCAQKDLLQKARDDWGFKGYITADCDAVATVYEDHGYAKTPEDAAADVLKAGTDIDCGTYLLRHTQLAIEQGKIRGEDIDKALLNLFSVQLRLGLYDGDPIKGQFGKLGPLDVCTEQHKNLALEAARQGIVLLKNDFKFLPLNKSTVGSVAIIGPAAQNTSILGGGYTGTPCDPKSYFEGLKEYIEKTSYAPGCLDIECKVHNGLTEAIQIAKEADVVMVVAGLDLSQENEELDRYSLLLPGKQMDLISAVADSSKRPILLVLTGGGPLDVSFAKDDPRIAAIIWVGYPGETGGQALAELIFGEFNPGGRLPMTWYPESFIHVPMTDMRMRPDPSSGYPGRTYRFYTGHNVYKFGYGLSYTNYTYSFLSVPDKLSLLGSSPKHHSSVRTLSQTSNGHEYVSVDEMESCDALRFHAEILVTNNGDMDGSHVVMLFSRMPATFKGAPQNQLIGFTRLNTLSHSATATSILVDPCKHLSSVNKHGTRILPLGNHILMLEGLEHSISIQT</sequence>
<keyword evidence="3" id="KW-0732">Signal</keyword>
<dbReference type="Gene3D" id="3.20.20.300">
    <property type="entry name" value="Glycoside hydrolase, family 3, N-terminal domain"/>
    <property type="match status" value="1"/>
</dbReference>
<dbReference type="InterPro" id="IPR026891">
    <property type="entry name" value="Fn3-like"/>
</dbReference>
<evidence type="ECO:0000256" key="3">
    <source>
        <dbReference type="ARBA" id="ARBA00022729"/>
    </source>
</evidence>
<dbReference type="InterPro" id="IPR002772">
    <property type="entry name" value="Glyco_hydro_3_C"/>
</dbReference>
<keyword evidence="2" id="KW-0964">Secreted</keyword>
<dbReference type="AlphaFoldDB" id="A0A9Q0K7I5"/>
<dbReference type="GO" id="GO:0009044">
    <property type="term" value="F:xylan 1,4-beta-xylosidase activity"/>
    <property type="evidence" value="ECO:0007669"/>
    <property type="project" value="InterPro"/>
</dbReference>
<keyword evidence="6" id="KW-0326">Glycosidase</keyword>
<dbReference type="InterPro" id="IPR036881">
    <property type="entry name" value="Glyco_hydro_3_C_sf"/>
</dbReference>
<dbReference type="SMART" id="SM01217">
    <property type="entry name" value="Fn3_like"/>
    <property type="match status" value="1"/>
</dbReference>
<comment type="subcellular location">
    <subcellularLocation>
        <location evidence="1">Secreted</location>
    </subcellularLocation>
</comment>
<evidence type="ECO:0000256" key="4">
    <source>
        <dbReference type="ARBA" id="ARBA00022801"/>
    </source>
</evidence>
<evidence type="ECO:0000256" key="6">
    <source>
        <dbReference type="ARBA" id="ARBA00023295"/>
    </source>
</evidence>
<keyword evidence="5" id="KW-0325">Glycoprotein</keyword>
<dbReference type="PANTHER" id="PTHR42721">
    <property type="entry name" value="SUGAR HYDROLASE-RELATED"/>
    <property type="match status" value="1"/>
</dbReference>
<dbReference type="Pfam" id="PF01915">
    <property type="entry name" value="Glyco_hydro_3_C"/>
    <property type="match status" value="1"/>
</dbReference>
<dbReference type="SUPFAM" id="SSF52279">
    <property type="entry name" value="Beta-D-glucan exohydrolase, C-terminal domain"/>
    <property type="match status" value="1"/>
</dbReference>
<dbReference type="InterPro" id="IPR013783">
    <property type="entry name" value="Ig-like_fold"/>
</dbReference>
<dbReference type="SUPFAM" id="SSF51445">
    <property type="entry name" value="(Trans)glycosidases"/>
    <property type="match status" value="1"/>
</dbReference>
<dbReference type="Pfam" id="PF00933">
    <property type="entry name" value="Glyco_hydro_3"/>
    <property type="match status" value="1"/>
</dbReference>
<dbReference type="InterPro" id="IPR017853">
    <property type="entry name" value="GH"/>
</dbReference>
<dbReference type="FunFam" id="3.40.50.1700:FF:000001">
    <property type="entry name" value="probable beta-D-xylosidase 2"/>
    <property type="match status" value="1"/>
</dbReference>
<dbReference type="PANTHER" id="PTHR42721:SF1">
    <property type="entry name" value="BETA-D-XYLOSIDASE 6-RELATED"/>
    <property type="match status" value="1"/>
</dbReference>
<dbReference type="GO" id="GO:0046556">
    <property type="term" value="F:alpha-L-arabinofuranosidase activity"/>
    <property type="evidence" value="ECO:0007669"/>
    <property type="project" value="TreeGrafter"/>
</dbReference>
<dbReference type="InterPro" id="IPR044993">
    <property type="entry name" value="BXL"/>
</dbReference>
<evidence type="ECO:0000313" key="9">
    <source>
        <dbReference type="Proteomes" id="UP001141806"/>
    </source>
</evidence>